<sequence length="247" mass="28708">MKGVLGSLRASHRLGSSLLRSCAVATPSVSFQATPTCFRPLVAYQRHYCTKTTEIQQSNLPSKETLFKVDWLLEYVTPALLKSRVTPFFDICLDDVSFEDKLYNYKFSRKSQLFSHVAKLRLYFRYRSPYNKVERIGSCIYENEDVIVLLWRLTTLESNFLSYFPSFITGKEQKMNVAEGALDVHVNREGFVYKIVNRKITASDREGAKVMEVMKAEQEEARKKAEEKELRREAERLMDEEKRRGTV</sequence>
<dbReference type="WBParaSite" id="HCON_00165670-00002">
    <property type="protein sequence ID" value="HCON_00165670-00002"/>
    <property type="gene ID" value="HCON_00165670"/>
</dbReference>
<proteinExistence type="predicted"/>
<organism evidence="2 4">
    <name type="scientific">Haemonchus contortus</name>
    <name type="common">Barber pole worm</name>
    <dbReference type="NCBI Taxonomy" id="6289"/>
    <lineage>
        <taxon>Eukaryota</taxon>
        <taxon>Metazoa</taxon>
        <taxon>Ecdysozoa</taxon>
        <taxon>Nematoda</taxon>
        <taxon>Chromadorea</taxon>
        <taxon>Rhabditida</taxon>
        <taxon>Rhabditina</taxon>
        <taxon>Rhabditomorpha</taxon>
        <taxon>Strongyloidea</taxon>
        <taxon>Trichostrongylidae</taxon>
        <taxon>Haemonchus</taxon>
    </lineage>
</organism>
<evidence type="ECO:0000313" key="3">
    <source>
        <dbReference type="WBParaSite" id="HCON_00165670-00001"/>
    </source>
</evidence>
<dbReference type="OrthoDB" id="5809659at2759"/>
<keyword evidence="2" id="KW-1185">Reference proteome</keyword>
<protein>
    <submittedName>
        <fullName evidence="3 4">Mitochondrial 28S ribosomal protein S24</fullName>
    </submittedName>
</protein>
<evidence type="ECO:0000313" key="4">
    <source>
        <dbReference type="WBParaSite" id="HCON_00165670-00002"/>
    </source>
</evidence>
<reference evidence="3 4" key="1">
    <citation type="submission" date="2020-12" db="UniProtKB">
        <authorList>
            <consortium name="WormBaseParasite"/>
        </authorList>
    </citation>
    <scope>IDENTIFICATION</scope>
    <source>
        <strain evidence="3 4">MHco3</strain>
    </source>
</reference>
<dbReference type="WBParaSite" id="HCON_00165670-00001">
    <property type="protein sequence ID" value="HCON_00165670-00001"/>
    <property type="gene ID" value="HCON_00165670"/>
</dbReference>
<feature type="region of interest" description="Disordered" evidence="1">
    <location>
        <begin position="219"/>
        <end position="247"/>
    </location>
</feature>
<name>A0A6F7PQX4_HAECO</name>
<evidence type="ECO:0000256" key="1">
    <source>
        <dbReference type="SAM" id="MobiDB-lite"/>
    </source>
</evidence>
<dbReference type="AlphaFoldDB" id="A0A6F7PQX4"/>
<accession>A0A6F7PQX4</accession>
<dbReference type="Proteomes" id="UP000025227">
    <property type="component" value="Unplaced"/>
</dbReference>
<dbReference type="OMA" id="VEWIGSC"/>
<evidence type="ECO:0000313" key="2">
    <source>
        <dbReference type="Proteomes" id="UP000025227"/>
    </source>
</evidence>